<protein>
    <recommendedName>
        <fullName evidence="3">DUF3298 domain-containing protein</fullName>
    </recommendedName>
</protein>
<evidence type="ECO:0008006" key="3">
    <source>
        <dbReference type="Google" id="ProtNLM"/>
    </source>
</evidence>
<dbReference type="Proteomes" id="UP000179734">
    <property type="component" value="Unassembled WGS sequence"/>
</dbReference>
<evidence type="ECO:0000313" key="1">
    <source>
        <dbReference type="EMBL" id="OHV04991.1"/>
    </source>
</evidence>
<accession>A0A1S1NGW2</accession>
<reference evidence="1 2" key="1">
    <citation type="submission" date="2016-10" db="EMBL/GenBank/DDBJ databases">
        <title>Genome sequence of Mycobacterium talmonii.</title>
        <authorList>
            <person name="Greninger A.L."/>
            <person name="Elliott B."/>
            <person name="Vasireddy S."/>
            <person name="Vasireddy R."/>
        </authorList>
    </citation>
    <scope>NUCLEOTIDE SEQUENCE [LARGE SCALE GENOMIC DNA]</scope>
    <source>
        <strain evidence="2">NE-TNMC-100812</strain>
    </source>
</reference>
<dbReference type="AlphaFoldDB" id="A0A1S1NGW2"/>
<organism evidence="1 2">
    <name type="scientific">Mycobacterium talmoniae</name>
    <dbReference type="NCBI Taxonomy" id="1858794"/>
    <lineage>
        <taxon>Bacteria</taxon>
        <taxon>Bacillati</taxon>
        <taxon>Actinomycetota</taxon>
        <taxon>Actinomycetes</taxon>
        <taxon>Mycobacteriales</taxon>
        <taxon>Mycobacteriaceae</taxon>
        <taxon>Mycobacterium</taxon>
    </lineage>
</organism>
<evidence type="ECO:0000313" key="2">
    <source>
        <dbReference type="Proteomes" id="UP000179734"/>
    </source>
</evidence>
<gene>
    <name evidence="1" type="ORF">BKN37_07480</name>
</gene>
<keyword evidence="2" id="KW-1185">Reference proteome</keyword>
<dbReference type="EMBL" id="MLQM01000026">
    <property type="protein sequence ID" value="OHV04991.1"/>
    <property type="molecule type" value="Genomic_DNA"/>
</dbReference>
<proteinExistence type="predicted"/>
<name>A0A1S1NGW2_9MYCO</name>
<sequence length="190" mass="21105">MGTWTVHYQRVNADESPTAAVINQHIDTEANREVAQATWDGSTKRPWTFDATGTMDARATTVSELFVGAYNTDEPHMPMQTVGSVVCDTRSGIVITWDNLFRDKTAGLARLADQVEANITAVASAQDVRDWRRAGQFAPVDVNFRYWIPTHEGVQLHFPDVQFGRGLKVVTVPWAQLSDQIAPEFRSIAG</sequence>
<comment type="caution">
    <text evidence="1">The sequence shown here is derived from an EMBL/GenBank/DDBJ whole genome shotgun (WGS) entry which is preliminary data.</text>
</comment>